<dbReference type="EMBL" id="LCJW01000017">
    <property type="protein sequence ID" value="KKT86036.1"/>
    <property type="molecule type" value="Genomic_DNA"/>
</dbReference>
<feature type="region of interest" description="Disordered" evidence="1">
    <location>
        <begin position="41"/>
        <end position="79"/>
    </location>
</feature>
<dbReference type="AlphaFoldDB" id="A0A0G1KQV3"/>
<feature type="compositionally biased region" description="Basic and acidic residues" evidence="1">
    <location>
        <begin position="41"/>
        <end position="74"/>
    </location>
</feature>
<comment type="caution">
    <text evidence="2">The sequence shown here is derived from an EMBL/GenBank/DDBJ whole genome shotgun (WGS) entry which is preliminary data.</text>
</comment>
<gene>
    <name evidence="2" type="ORF">UW84_C0017G0003</name>
</gene>
<sequence length="388" mass="42063">MKIRKKKWLGVRPEFLVILGLVVFVLAMIDLRDSQRVLGDARSEKNDGYRQDDDNEDDNKTDSKDEGNKGDNKNKKTNSQGNYLIITPTILPTVIPAIQFEMQTGIQPTIGVVQPTTVPTVTQKASLETVMDQPSIKTVPISGTSVIFTPLVVDPTIKVDSAGTLIKSIKKGIESIGKGTVRPTEVPTPTPTTKPSITSTKIPEVALNKIKLKYLVKGDQVMLTAEDEKNMLISVNEDDLRRVESSVLSRLEKNGVVLSLANNNQLAVSKGGVTAITDLPISVDVQSKSLIVTTTSGVKEVMVLPDKALKNIIDLGVVAEVNSGVVPKIEYSGGEVLYKFTGTKNYKMFGLVEVTVPVTISVSATSGDEVPENQALITRVVRRLSIVR</sequence>
<organism evidence="2 3">
    <name type="scientific">Candidatus Collierbacteria bacterium GW2011_GWA2_44_99</name>
    <dbReference type="NCBI Taxonomy" id="1618380"/>
    <lineage>
        <taxon>Bacteria</taxon>
        <taxon>Candidatus Collieribacteriota</taxon>
    </lineage>
</organism>
<accession>A0A0G1KQV3</accession>
<dbReference type="PATRIC" id="fig|1618380.3.peg.276"/>
<evidence type="ECO:0000256" key="1">
    <source>
        <dbReference type="SAM" id="MobiDB-lite"/>
    </source>
</evidence>
<dbReference type="Proteomes" id="UP000034797">
    <property type="component" value="Unassembled WGS sequence"/>
</dbReference>
<proteinExistence type="predicted"/>
<name>A0A0G1KQV3_9BACT</name>
<protein>
    <submittedName>
        <fullName evidence="2">Uncharacterized protein</fullName>
    </submittedName>
</protein>
<evidence type="ECO:0000313" key="3">
    <source>
        <dbReference type="Proteomes" id="UP000034797"/>
    </source>
</evidence>
<reference evidence="2 3" key="1">
    <citation type="journal article" date="2015" name="Nature">
        <title>rRNA introns, odd ribosomes, and small enigmatic genomes across a large radiation of phyla.</title>
        <authorList>
            <person name="Brown C.T."/>
            <person name="Hug L.A."/>
            <person name="Thomas B.C."/>
            <person name="Sharon I."/>
            <person name="Castelle C.J."/>
            <person name="Singh A."/>
            <person name="Wilkins M.J."/>
            <person name="Williams K.H."/>
            <person name="Banfield J.F."/>
        </authorList>
    </citation>
    <scope>NUCLEOTIDE SEQUENCE [LARGE SCALE GENOMIC DNA]</scope>
</reference>
<evidence type="ECO:0000313" key="2">
    <source>
        <dbReference type="EMBL" id="KKT86036.1"/>
    </source>
</evidence>